<evidence type="ECO:0000256" key="1">
    <source>
        <dbReference type="SAM" id="MobiDB-lite"/>
    </source>
</evidence>
<feature type="domain" description="Putative Flp pilus-assembly TadG-like N-terminal" evidence="2">
    <location>
        <begin position="72"/>
        <end position="119"/>
    </location>
</feature>
<evidence type="ECO:0000313" key="4">
    <source>
        <dbReference type="Proteomes" id="UP000239772"/>
    </source>
</evidence>
<evidence type="ECO:0000313" key="3">
    <source>
        <dbReference type="EMBL" id="PSC06545.1"/>
    </source>
</evidence>
<dbReference type="EMBL" id="PVZS01000002">
    <property type="protein sequence ID" value="PSC06545.1"/>
    <property type="molecule type" value="Genomic_DNA"/>
</dbReference>
<gene>
    <name evidence="3" type="ORF">SLNSH_01655</name>
</gene>
<reference evidence="4" key="1">
    <citation type="submission" date="2018-03" db="EMBL/GenBank/DDBJ databases">
        <authorList>
            <person name="Sun L."/>
            <person name="Liu H."/>
            <person name="Chen W."/>
            <person name="Huang K."/>
            <person name="Liu W."/>
            <person name="Gao X."/>
        </authorList>
    </citation>
    <scope>NUCLEOTIDE SEQUENCE [LARGE SCALE GENOMIC DNA]</scope>
    <source>
        <strain evidence="4">SH9</strain>
    </source>
</reference>
<keyword evidence="4" id="KW-1185">Reference proteome</keyword>
<organism evidence="3 4">
    <name type="scientific">Alsobacter soli</name>
    <dbReference type="NCBI Taxonomy" id="2109933"/>
    <lineage>
        <taxon>Bacteria</taxon>
        <taxon>Pseudomonadati</taxon>
        <taxon>Pseudomonadota</taxon>
        <taxon>Alphaproteobacteria</taxon>
        <taxon>Hyphomicrobiales</taxon>
        <taxon>Alsobacteraceae</taxon>
        <taxon>Alsobacter</taxon>
    </lineage>
</organism>
<feature type="region of interest" description="Disordered" evidence="1">
    <location>
        <begin position="1"/>
        <end position="20"/>
    </location>
</feature>
<protein>
    <recommendedName>
        <fullName evidence="2">Putative Flp pilus-assembly TadG-like N-terminal domain-containing protein</fullName>
    </recommendedName>
</protein>
<dbReference type="Proteomes" id="UP000239772">
    <property type="component" value="Unassembled WGS sequence"/>
</dbReference>
<dbReference type="InterPro" id="IPR028087">
    <property type="entry name" value="Tad_N"/>
</dbReference>
<accession>A0A2T1HY54</accession>
<comment type="caution">
    <text evidence="3">The sequence shown here is derived from an EMBL/GenBank/DDBJ whole genome shotgun (WGS) entry which is preliminary data.</text>
</comment>
<proteinExistence type="predicted"/>
<evidence type="ECO:0000259" key="2">
    <source>
        <dbReference type="Pfam" id="PF13400"/>
    </source>
</evidence>
<name>A0A2T1HY54_9HYPH</name>
<sequence>MLRAARDTEHDEGNHNRAQERLTPIPRPTLVCLDNFYSWLNHYKFVNFRLLLFFRSCWQGAAMGRFWRDVKGSVAVTMGVALVPLSVAAGVAVDYTRTAWLQTKAQQAIDAAVLAGAQAADANRSTTAQGAFAAAFSMPAGAAVTASFATNADGTFSGAAQGTIASTLMRLVGVPAMAVRASATATPAKRTPVCVLLLQPSGSGLTMSSNSLIDAPNCEIDIKSSGASAALLNSGSAINSSQVCAQGAFTLNSAASRASYKANCASAADTLGSALPAPPAASPCRYNNKTWAGGNNTSITVQQGDICGGMNFNTPATVTFEPGVYRVRGGPIKFNSSVSVIAAGVTFYFEDANSTLQMNSAASFSITPPNSGTYANIAMYEASIANRTDLTINSSSSGSMEGVFYLPSRNITLNSAASLNARRLSFVANTMLFNSSSAWNIDAVADASKRIYTVTPAHLLN</sequence>
<dbReference type="AlphaFoldDB" id="A0A2T1HY54"/>
<dbReference type="Pfam" id="PF13400">
    <property type="entry name" value="Tad"/>
    <property type="match status" value="1"/>
</dbReference>